<feature type="transmembrane region" description="Helical" evidence="8">
    <location>
        <begin position="163"/>
        <end position="184"/>
    </location>
</feature>
<feature type="transmembrane region" description="Helical" evidence="8">
    <location>
        <begin position="104"/>
        <end position="123"/>
    </location>
</feature>
<evidence type="ECO:0000256" key="1">
    <source>
        <dbReference type="ARBA" id="ARBA00022475"/>
    </source>
</evidence>
<evidence type="ECO:0000313" key="9">
    <source>
        <dbReference type="EMBL" id="CRL37814.1"/>
    </source>
</evidence>
<dbReference type="AlphaFoldDB" id="A0A0M6WL55"/>
<feature type="transmembrane region" description="Helical" evidence="8">
    <location>
        <begin position="41"/>
        <end position="67"/>
    </location>
</feature>
<keyword evidence="1" id="KW-1003">Cell membrane</keyword>
<proteinExistence type="predicted"/>
<dbReference type="SMART" id="SM00793">
    <property type="entry name" value="AgrB"/>
    <property type="match status" value="1"/>
</dbReference>
<accession>A0A0M6WL55</accession>
<reference evidence="10" key="1">
    <citation type="submission" date="2015-05" db="EMBL/GenBank/DDBJ databases">
        <authorList>
            <consortium name="Pathogen Informatics"/>
        </authorList>
    </citation>
    <scope>NUCLEOTIDE SEQUENCE [LARGE SCALE GENOMIC DNA]</scope>
    <source>
        <strain evidence="10">L1-83</strain>
    </source>
</reference>
<dbReference type="InterPro" id="IPR006741">
    <property type="entry name" value="AgrB"/>
</dbReference>
<evidence type="ECO:0000313" key="10">
    <source>
        <dbReference type="Proteomes" id="UP000049828"/>
    </source>
</evidence>
<sequence length="193" mass="21544">MIEKCANTIADWLINCEVVKETDKELYSYAVYSILLSLSPLLLAIGFGIGMGCVGRSVMIIMPFVIIRKFSGGYHTKHAWSCLIWSCLLLVLCMVLSFHIKCGWVLALITVGAAVSLICFSPIDNENRVLSQEECGCYKMITTVLVIIFMLVDALLFVCQLHIYSICISIGIMLSAGLQLPYIFKELRKMLTN</sequence>
<keyword evidence="7 8" id="KW-0472">Membrane</keyword>
<gene>
    <name evidence="9" type="ORF">RIL183_21011</name>
</gene>
<keyword evidence="6 8" id="KW-1133">Transmembrane helix</keyword>
<evidence type="ECO:0000256" key="7">
    <source>
        <dbReference type="ARBA" id="ARBA00023136"/>
    </source>
</evidence>
<keyword evidence="5" id="KW-0378">Hydrolase</keyword>
<dbReference type="Proteomes" id="UP000049828">
    <property type="component" value="Unassembled WGS sequence"/>
</dbReference>
<dbReference type="EMBL" id="CVRS01000069">
    <property type="protein sequence ID" value="CRL37814.1"/>
    <property type="molecule type" value="Genomic_DNA"/>
</dbReference>
<name>A0A0M6WL55_9FIRM</name>
<dbReference type="GO" id="GO:0006508">
    <property type="term" value="P:proteolysis"/>
    <property type="evidence" value="ECO:0007669"/>
    <property type="project" value="UniProtKB-KW"/>
</dbReference>
<keyword evidence="10" id="KW-1185">Reference proteome</keyword>
<feature type="transmembrane region" description="Helical" evidence="8">
    <location>
        <begin position="135"/>
        <end position="157"/>
    </location>
</feature>
<protein>
    <recommendedName>
        <fullName evidence="11">Accessory gene regulator protein</fullName>
    </recommendedName>
</protein>
<dbReference type="GO" id="GO:0016020">
    <property type="term" value="C:membrane"/>
    <property type="evidence" value="ECO:0007669"/>
    <property type="project" value="InterPro"/>
</dbReference>
<organism evidence="9 10">
    <name type="scientific">Roseburia inulinivorans</name>
    <dbReference type="NCBI Taxonomy" id="360807"/>
    <lineage>
        <taxon>Bacteria</taxon>
        <taxon>Bacillati</taxon>
        <taxon>Bacillota</taxon>
        <taxon>Clostridia</taxon>
        <taxon>Lachnospirales</taxon>
        <taxon>Lachnospiraceae</taxon>
        <taxon>Roseburia</taxon>
    </lineage>
</organism>
<feature type="transmembrane region" description="Helical" evidence="8">
    <location>
        <begin position="79"/>
        <end position="98"/>
    </location>
</feature>
<evidence type="ECO:0000256" key="5">
    <source>
        <dbReference type="ARBA" id="ARBA00022801"/>
    </source>
</evidence>
<keyword evidence="3" id="KW-0645">Protease</keyword>
<evidence type="ECO:0000256" key="3">
    <source>
        <dbReference type="ARBA" id="ARBA00022670"/>
    </source>
</evidence>
<dbReference type="RefSeq" id="WP_082424434.1">
    <property type="nucleotide sequence ID" value="NZ_CVRS01000069.1"/>
</dbReference>
<dbReference type="GO" id="GO:0008233">
    <property type="term" value="F:peptidase activity"/>
    <property type="evidence" value="ECO:0007669"/>
    <property type="project" value="UniProtKB-KW"/>
</dbReference>
<dbReference type="Pfam" id="PF04647">
    <property type="entry name" value="AgrB"/>
    <property type="match status" value="1"/>
</dbReference>
<evidence type="ECO:0000256" key="2">
    <source>
        <dbReference type="ARBA" id="ARBA00022654"/>
    </source>
</evidence>
<keyword evidence="4 8" id="KW-0812">Transmembrane</keyword>
<evidence type="ECO:0000256" key="8">
    <source>
        <dbReference type="SAM" id="Phobius"/>
    </source>
</evidence>
<evidence type="ECO:0000256" key="6">
    <source>
        <dbReference type="ARBA" id="ARBA00022989"/>
    </source>
</evidence>
<keyword evidence="2" id="KW-0673">Quorum sensing</keyword>
<evidence type="ECO:0000256" key="4">
    <source>
        <dbReference type="ARBA" id="ARBA00022692"/>
    </source>
</evidence>
<evidence type="ECO:0008006" key="11">
    <source>
        <dbReference type="Google" id="ProtNLM"/>
    </source>
</evidence>
<dbReference type="GO" id="GO:0009372">
    <property type="term" value="P:quorum sensing"/>
    <property type="evidence" value="ECO:0007669"/>
    <property type="project" value="UniProtKB-KW"/>
</dbReference>
<dbReference type="OrthoDB" id="9815055at2"/>